<name>A0A314UVH1_PRUYE</name>
<evidence type="ECO:0000313" key="2">
    <source>
        <dbReference type="Proteomes" id="UP000250321"/>
    </source>
</evidence>
<gene>
    <name evidence="1" type="ORF">Pyn_01378</name>
</gene>
<comment type="caution">
    <text evidence="1">The sequence shown here is derived from an EMBL/GenBank/DDBJ whole genome shotgun (WGS) entry which is preliminary data.</text>
</comment>
<organism evidence="1 2">
    <name type="scientific">Prunus yedoensis var. nudiflora</name>
    <dbReference type="NCBI Taxonomy" id="2094558"/>
    <lineage>
        <taxon>Eukaryota</taxon>
        <taxon>Viridiplantae</taxon>
        <taxon>Streptophyta</taxon>
        <taxon>Embryophyta</taxon>
        <taxon>Tracheophyta</taxon>
        <taxon>Spermatophyta</taxon>
        <taxon>Magnoliopsida</taxon>
        <taxon>eudicotyledons</taxon>
        <taxon>Gunneridae</taxon>
        <taxon>Pentapetalae</taxon>
        <taxon>rosids</taxon>
        <taxon>fabids</taxon>
        <taxon>Rosales</taxon>
        <taxon>Rosaceae</taxon>
        <taxon>Amygdaloideae</taxon>
        <taxon>Amygdaleae</taxon>
        <taxon>Prunus</taxon>
    </lineage>
</organism>
<keyword evidence="2" id="KW-1185">Reference proteome</keyword>
<evidence type="ECO:0000313" key="1">
    <source>
        <dbReference type="EMBL" id="PQM41517.1"/>
    </source>
</evidence>
<accession>A0A314UVH1</accession>
<dbReference type="AlphaFoldDB" id="A0A314UVH1"/>
<proteinExistence type="predicted"/>
<dbReference type="EMBL" id="PJQY01002954">
    <property type="protein sequence ID" value="PQM41517.1"/>
    <property type="molecule type" value="Genomic_DNA"/>
</dbReference>
<dbReference type="Proteomes" id="UP000250321">
    <property type="component" value="Unassembled WGS sequence"/>
</dbReference>
<reference evidence="1 2" key="1">
    <citation type="submission" date="2018-02" db="EMBL/GenBank/DDBJ databases">
        <title>Draft genome of wild Prunus yedoensis var. nudiflora.</title>
        <authorList>
            <person name="Baek S."/>
            <person name="Kim J.-H."/>
            <person name="Choi K."/>
            <person name="Kim G.-B."/>
            <person name="Cho A."/>
            <person name="Jang H."/>
            <person name="Shin C.-H."/>
            <person name="Yu H.-J."/>
            <person name="Mun J.-H."/>
        </authorList>
    </citation>
    <scope>NUCLEOTIDE SEQUENCE [LARGE SCALE GENOMIC DNA]</scope>
    <source>
        <strain evidence="2">cv. Jeju island</strain>
        <tissue evidence="1">Leaf</tissue>
    </source>
</reference>
<sequence>MTADPLDPSFGSRWGRKRQRATYPKLFISEAARGVLLKAAGNGSMRRIETPLPVQNQTPTQPHQHHKLTHLAITSLRREMQI</sequence>
<protein>
    <submittedName>
        <fullName evidence="1">Uncharacterized protein</fullName>
    </submittedName>
</protein>